<gene>
    <name evidence="17" type="ORF">K435DRAFT_688813</name>
</gene>
<keyword evidence="18" id="KW-1185">Reference proteome</keyword>
<comment type="pathway">
    <text evidence="3">Secondary metabolite biosynthesis.</text>
</comment>
<evidence type="ECO:0000313" key="17">
    <source>
        <dbReference type="EMBL" id="THU83812.1"/>
    </source>
</evidence>
<dbReference type="GO" id="GO:0005506">
    <property type="term" value="F:iron ion binding"/>
    <property type="evidence" value="ECO:0007669"/>
    <property type="project" value="InterPro"/>
</dbReference>
<dbReference type="InterPro" id="IPR017972">
    <property type="entry name" value="Cyt_P450_CS"/>
</dbReference>
<keyword evidence="7 14" id="KW-0479">Metal-binding</keyword>
<organism evidence="17 18">
    <name type="scientific">Dendrothele bispora (strain CBS 962.96)</name>
    <dbReference type="NCBI Taxonomy" id="1314807"/>
    <lineage>
        <taxon>Eukaryota</taxon>
        <taxon>Fungi</taxon>
        <taxon>Dikarya</taxon>
        <taxon>Basidiomycota</taxon>
        <taxon>Agaricomycotina</taxon>
        <taxon>Agaricomycetes</taxon>
        <taxon>Agaricomycetidae</taxon>
        <taxon>Agaricales</taxon>
        <taxon>Agaricales incertae sedis</taxon>
        <taxon>Dendrothele</taxon>
    </lineage>
</organism>
<evidence type="ECO:0000256" key="5">
    <source>
        <dbReference type="ARBA" id="ARBA00022617"/>
    </source>
</evidence>
<evidence type="ECO:0000256" key="11">
    <source>
        <dbReference type="ARBA" id="ARBA00023033"/>
    </source>
</evidence>
<dbReference type="InterPro" id="IPR036396">
    <property type="entry name" value="Cyt_P450_sf"/>
</dbReference>
<dbReference type="InterPro" id="IPR050364">
    <property type="entry name" value="Cytochrome_P450_fung"/>
</dbReference>
<dbReference type="OrthoDB" id="1103324at2759"/>
<dbReference type="GO" id="GO:0004497">
    <property type="term" value="F:monooxygenase activity"/>
    <property type="evidence" value="ECO:0007669"/>
    <property type="project" value="UniProtKB-KW"/>
</dbReference>
<dbReference type="PRINTS" id="PR00463">
    <property type="entry name" value="EP450I"/>
</dbReference>
<sequence length="533" mass="60484">MWISILASTVAIWMVFKLSKVGRRESTLPPGPPTIPLLGNAHIFPTKFAFFKFTEWSREYGDIYSLKVGTDTIVVVTSTKAVKELIDQQSGLTCDRPKSYMAETMYGDVHMTLIKYNDDWRLLRKNMHPILTPAGAAQHQPIQNAGATQLMYELLHSPERFFTHIQRYSTSVITSIVFGKHYPHYECPEIDAAFKSIHAAERVFGIGAHPPIDQLPFLNYIPDRWARWKRMAKWGNRLSTRIYFHLLKVCEQRIEQGEENGCYLENVIKHQEEYGLTRKMIGYLGGVFLDGGSHTTSAFLQTMILCLIAFPDSQRKAQEEIDSVTGHNRAPRLEDFTQLPYCQAIINETHRFRAVAPLGIPHAMRADGQYRNYILPKGTVIFVNTWGIYHDPDVYDNPEVFNPDRYLKNPFGTKTAVDLREFRNINIAFGGGRRICPGMHLANASLALNVMNLLWAFDFSPATDPGTGKAIPTDVFNYDKGAFYAPVPFQCSIKSRSAETASIIDEELRSAQTIFEKFAGTDTIEVESVDETF</sequence>
<proteinExistence type="inferred from homology"/>
<evidence type="ECO:0000256" key="13">
    <source>
        <dbReference type="ARBA" id="ARBA00023180"/>
    </source>
</evidence>
<keyword evidence="12" id="KW-0472">Membrane</keyword>
<evidence type="ECO:0000313" key="18">
    <source>
        <dbReference type="Proteomes" id="UP000297245"/>
    </source>
</evidence>
<feature type="chain" id="PRO_5020832039" evidence="16">
    <location>
        <begin position="24"/>
        <end position="533"/>
    </location>
</feature>
<evidence type="ECO:0000256" key="8">
    <source>
        <dbReference type="ARBA" id="ARBA00022989"/>
    </source>
</evidence>
<evidence type="ECO:0000256" key="4">
    <source>
        <dbReference type="ARBA" id="ARBA00010617"/>
    </source>
</evidence>
<dbReference type="SUPFAM" id="SSF48264">
    <property type="entry name" value="Cytochrome P450"/>
    <property type="match status" value="1"/>
</dbReference>
<evidence type="ECO:0000256" key="16">
    <source>
        <dbReference type="SAM" id="SignalP"/>
    </source>
</evidence>
<dbReference type="InterPro" id="IPR002401">
    <property type="entry name" value="Cyt_P450_E_grp-I"/>
</dbReference>
<keyword evidence="5 14" id="KW-0349">Heme</keyword>
<dbReference type="AlphaFoldDB" id="A0A4S8L5D8"/>
<keyword evidence="16" id="KW-0732">Signal</keyword>
<evidence type="ECO:0000256" key="7">
    <source>
        <dbReference type="ARBA" id="ARBA00022723"/>
    </source>
</evidence>
<evidence type="ECO:0000256" key="1">
    <source>
        <dbReference type="ARBA" id="ARBA00001971"/>
    </source>
</evidence>
<feature type="binding site" description="axial binding residue" evidence="14">
    <location>
        <position position="436"/>
    </location>
    <ligand>
        <name>heme</name>
        <dbReference type="ChEBI" id="CHEBI:30413"/>
    </ligand>
    <ligandPart>
        <name>Fe</name>
        <dbReference type="ChEBI" id="CHEBI:18248"/>
    </ligandPart>
</feature>
<reference evidence="17 18" key="1">
    <citation type="journal article" date="2019" name="Nat. Ecol. Evol.">
        <title>Megaphylogeny resolves global patterns of mushroom evolution.</title>
        <authorList>
            <person name="Varga T."/>
            <person name="Krizsan K."/>
            <person name="Foldi C."/>
            <person name="Dima B."/>
            <person name="Sanchez-Garcia M."/>
            <person name="Sanchez-Ramirez S."/>
            <person name="Szollosi G.J."/>
            <person name="Szarkandi J.G."/>
            <person name="Papp V."/>
            <person name="Albert L."/>
            <person name="Andreopoulos W."/>
            <person name="Angelini C."/>
            <person name="Antonin V."/>
            <person name="Barry K.W."/>
            <person name="Bougher N.L."/>
            <person name="Buchanan P."/>
            <person name="Buyck B."/>
            <person name="Bense V."/>
            <person name="Catcheside P."/>
            <person name="Chovatia M."/>
            <person name="Cooper J."/>
            <person name="Damon W."/>
            <person name="Desjardin D."/>
            <person name="Finy P."/>
            <person name="Geml J."/>
            <person name="Haridas S."/>
            <person name="Hughes K."/>
            <person name="Justo A."/>
            <person name="Karasinski D."/>
            <person name="Kautmanova I."/>
            <person name="Kiss B."/>
            <person name="Kocsube S."/>
            <person name="Kotiranta H."/>
            <person name="LaButti K.M."/>
            <person name="Lechner B.E."/>
            <person name="Liimatainen K."/>
            <person name="Lipzen A."/>
            <person name="Lukacs Z."/>
            <person name="Mihaltcheva S."/>
            <person name="Morgado L.N."/>
            <person name="Niskanen T."/>
            <person name="Noordeloos M.E."/>
            <person name="Ohm R.A."/>
            <person name="Ortiz-Santana B."/>
            <person name="Ovrebo C."/>
            <person name="Racz N."/>
            <person name="Riley R."/>
            <person name="Savchenko A."/>
            <person name="Shiryaev A."/>
            <person name="Soop K."/>
            <person name="Spirin V."/>
            <person name="Szebenyi C."/>
            <person name="Tomsovsky M."/>
            <person name="Tulloss R.E."/>
            <person name="Uehling J."/>
            <person name="Grigoriev I.V."/>
            <person name="Vagvolgyi C."/>
            <person name="Papp T."/>
            <person name="Martin F.M."/>
            <person name="Miettinen O."/>
            <person name="Hibbett D.S."/>
            <person name="Nagy L.G."/>
        </authorList>
    </citation>
    <scope>NUCLEOTIDE SEQUENCE [LARGE SCALE GENOMIC DNA]</scope>
    <source>
        <strain evidence="17 18">CBS 962.96</strain>
    </source>
</reference>
<comment type="cofactor">
    <cofactor evidence="1 14">
        <name>heme</name>
        <dbReference type="ChEBI" id="CHEBI:30413"/>
    </cofactor>
</comment>
<evidence type="ECO:0000256" key="2">
    <source>
        <dbReference type="ARBA" id="ARBA00004167"/>
    </source>
</evidence>
<evidence type="ECO:0000256" key="10">
    <source>
        <dbReference type="ARBA" id="ARBA00023004"/>
    </source>
</evidence>
<dbReference type="GO" id="GO:0020037">
    <property type="term" value="F:heme binding"/>
    <property type="evidence" value="ECO:0007669"/>
    <property type="project" value="InterPro"/>
</dbReference>
<comment type="similarity">
    <text evidence="4 15">Belongs to the cytochrome P450 family.</text>
</comment>
<keyword evidence="6" id="KW-0812">Transmembrane</keyword>
<dbReference type="CDD" id="cd11065">
    <property type="entry name" value="CYP64-like"/>
    <property type="match status" value="1"/>
</dbReference>
<comment type="subcellular location">
    <subcellularLocation>
        <location evidence="2">Membrane</location>
        <topology evidence="2">Single-pass membrane protein</topology>
    </subcellularLocation>
</comment>
<evidence type="ECO:0000256" key="15">
    <source>
        <dbReference type="RuleBase" id="RU000461"/>
    </source>
</evidence>
<keyword evidence="9 15" id="KW-0560">Oxidoreductase</keyword>
<dbReference type="InterPro" id="IPR001128">
    <property type="entry name" value="Cyt_P450"/>
</dbReference>
<dbReference type="PROSITE" id="PS00086">
    <property type="entry name" value="CYTOCHROME_P450"/>
    <property type="match status" value="1"/>
</dbReference>
<dbReference type="Proteomes" id="UP000297245">
    <property type="component" value="Unassembled WGS sequence"/>
</dbReference>
<dbReference type="PANTHER" id="PTHR46300:SF2">
    <property type="entry name" value="CYTOCHROME P450 MONOOXYGENASE ALNH-RELATED"/>
    <property type="match status" value="1"/>
</dbReference>
<keyword evidence="11 15" id="KW-0503">Monooxygenase</keyword>
<evidence type="ECO:0000256" key="3">
    <source>
        <dbReference type="ARBA" id="ARBA00005179"/>
    </source>
</evidence>
<dbReference type="GO" id="GO:0016705">
    <property type="term" value="F:oxidoreductase activity, acting on paired donors, with incorporation or reduction of molecular oxygen"/>
    <property type="evidence" value="ECO:0007669"/>
    <property type="project" value="InterPro"/>
</dbReference>
<protein>
    <submittedName>
        <fullName evidence="17">Cytochrome P450</fullName>
    </submittedName>
</protein>
<evidence type="ECO:0000256" key="6">
    <source>
        <dbReference type="ARBA" id="ARBA00022692"/>
    </source>
</evidence>
<keyword evidence="13" id="KW-0325">Glycoprotein</keyword>
<accession>A0A4S8L5D8</accession>
<evidence type="ECO:0000256" key="9">
    <source>
        <dbReference type="ARBA" id="ARBA00023002"/>
    </source>
</evidence>
<evidence type="ECO:0000256" key="12">
    <source>
        <dbReference type="ARBA" id="ARBA00023136"/>
    </source>
</evidence>
<name>A0A4S8L5D8_DENBC</name>
<keyword evidence="8" id="KW-1133">Transmembrane helix</keyword>
<dbReference type="EMBL" id="ML179639">
    <property type="protein sequence ID" value="THU83812.1"/>
    <property type="molecule type" value="Genomic_DNA"/>
</dbReference>
<dbReference type="Pfam" id="PF00067">
    <property type="entry name" value="p450"/>
    <property type="match status" value="1"/>
</dbReference>
<dbReference type="PANTHER" id="PTHR46300">
    <property type="entry name" value="P450, PUTATIVE (EUROFUNG)-RELATED-RELATED"/>
    <property type="match status" value="1"/>
</dbReference>
<dbReference type="PRINTS" id="PR00385">
    <property type="entry name" value="P450"/>
</dbReference>
<dbReference type="Gene3D" id="1.10.630.10">
    <property type="entry name" value="Cytochrome P450"/>
    <property type="match status" value="1"/>
</dbReference>
<keyword evidence="10 14" id="KW-0408">Iron</keyword>
<dbReference type="GO" id="GO:0016020">
    <property type="term" value="C:membrane"/>
    <property type="evidence" value="ECO:0007669"/>
    <property type="project" value="UniProtKB-SubCell"/>
</dbReference>
<feature type="signal peptide" evidence="16">
    <location>
        <begin position="1"/>
        <end position="23"/>
    </location>
</feature>
<evidence type="ECO:0000256" key="14">
    <source>
        <dbReference type="PIRSR" id="PIRSR602401-1"/>
    </source>
</evidence>